<protein>
    <submittedName>
        <fullName evidence="1">Uncharacterized protein</fullName>
    </submittedName>
</protein>
<dbReference type="AlphaFoldDB" id="A0A445N2P5"/>
<organism evidence="1">
    <name type="scientific">uncultured Desulfobacterium sp</name>
    <dbReference type="NCBI Taxonomy" id="201089"/>
    <lineage>
        <taxon>Bacteria</taxon>
        <taxon>Pseudomonadati</taxon>
        <taxon>Thermodesulfobacteriota</taxon>
        <taxon>Desulfobacteria</taxon>
        <taxon>Desulfobacterales</taxon>
        <taxon>Desulfobacteriaceae</taxon>
        <taxon>Desulfobacterium</taxon>
        <taxon>environmental samples</taxon>
    </lineage>
</organism>
<gene>
    <name evidence="1" type="ORF">PITCH_A780093</name>
</gene>
<accession>A0A445N2P5</accession>
<dbReference type="EMBL" id="OJIN01000223">
    <property type="protein sequence ID" value="SPD75963.1"/>
    <property type="molecule type" value="Genomic_DNA"/>
</dbReference>
<proteinExistence type="predicted"/>
<name>A0A445N2P5_9BACT</name>
<sequence length="58" mass="6814">MWHKEKLQIHFFPSIILGSNILRTAQSFMKREYNAVRDVSSVFSRDSEKENSQSNDLP</sequence>
<evidence type="ECO:0000313" key="1">
    <source>
        <dbReference type="EMBL" id="SPD75963.1"/>
    </source>
</evidence>
<reference evidence="1" key="1">
    <citation type="submission" date="2018-01" db="EMBL/GenBank/DDBJ databases">
        <authorList>
            <person name="Regsiter A."/>
            <person name="William W."/>
        </authorList>
    </citation>
    <scope>NUCLEOTIDE SEQUENCE</scope>
    <source>
        <strain evidence="1">TRIP AH-1</strain>
    </source>
</reference>